<proteinExistence type="predicted"/>
<evidence type="ECO:0000313" key="2">
    <source>
        <dbReference type="Proteomes" id="UP000016160"/>
    </source>
</evidence>
<organism evidence="1 2">
    <name type="scientific">Formosa agariphila (strain DSM 15362 / KCTC 12365 / LMG 23005 / KMM 3901 / M-2Alg 35-1)</name>
    <dbReference type="NCBI Taxonomy" id="1347342"/>
    <lineage>
        <taxon>Bacteria</taxon>
        <taxon>Pseudomonadati</taxon>
        <taxon>Bacteroidota</taxon>
        <taxon>Flavobacteriia</taxon>
        <taxon>Flavobacteriales</taxon>
        <taxon>Flavobacteriaceae</taxon>
        <taxon>Formosa</taxon>
    </lineage>
</organism>
<accession>T2KIG2</accession>
<dbReference type="AlphaFoldDB" id="T2KIG2"/>
<dbReference type="Proteomes" id="UP000016160">
    <property type="component" value="Chromosome"/>
</dbReference>
<dbReference type="SUPFAM" id="SSF52266">
    <property type="entry name" value="SGNH hydrolase"/>
    <property type="match status" value="1"/>
</dbReference>
<dbReference type="eggNOG" id="ENOG50338E7">
    <property type="taxonomic scope" value="Bacteria"/>
</dbReference>
<gene>
    <name evidence="1" type="ORF">BN863_4990</name>
</gene>
<dbReference type="STRING" id="1347342.BN863_4990"/>
<name>T2KIG2_FORAG</name>
<dbReference type="PATRIC" id="fig|1347342.6.peg.503"/>
<protein>
    <recommendedName>
        <fullName evidence="3">SGNH/GDSL hydrolase family protein</fullName>
    </recommendedName>
</protein>
<sequence>MGLFLKKVFVYLVVLVLFTISIQALISYRISGVNVSGNDNLELYKGFNADIVFLGSSRARSHFDPKFFAKEYNLKGLNLGMQSRNELTLYLSRLKDYLSFNHAPKFIIINLDPHTNGNPIDLDKEKDGKAIINKNNFSKYSFIPFNTNWKTIEFYNYNNFEKYVPLFSLFKYNQIKSYLFLNESNFEKNGYYKRTGVFNSSETEILRLKKGYEEIHDSKNTKLALEEFSKYCKELDIDIIAIQTPVINEIYSEVGFNQCQVMCKELNIPIINTNVDYIITNTNNFEDGYHLNRNGVVQMNEYFIQNKQLDSLLR</sequence>
<dbReference type="RefSeq" id="WP_038527115.1">
    <property type="nucleotide sequence ID" value="NZ_HG315671.1"/>
</dbReference>
<evidence type="ECO:0000313" key="1">
    <source>
        <dbReference type="EMBL" id="CDF78211.1"/>
    </source>
</evidence>
<evidence type="ECO:0008006" key="3">
    <source>
        <dbReference type="Google" id="ProtNLM"/>
    </source>
</evidence>
<dbReference type="OrthoDB" id="869432at2"/>
<dbReference type="HOGENOM" id="CLU_884960_0_0_10"/>
<reference evidence="1 2" key="1">
    <citation type="journal article" date="2013" name="Appl. Environ. Microbiol.">
        <title>The genome of the alga-associated marine flavobacterium Formosa agariphila KMM 3901T reveals a broad potential for degradation of algal polysaccharides.</title>
        <authorList>
            <person name="Mann A.J."/>
            <person name="Hahnke R.L."/>
            <person name="Huang S."/>
            <person name="Werner J."/>
            <person name="Xing P."/>
            <person name="Barbeyron T."/>
            <person name="Huettel B."/>
            <person name="Stueber K."/>
            <person name="Reinhardt R."/>
            <person name="Harder J."/>
            <person name="Gloeckner F.O."/>
            <person name="Amann R.I."/>
            <person name="Teeling H."/>
        </authorList>
    </citation>
    <scope>NUCLEOTIDE SEQUENCE [LARGE SCALE GENOMIC DNA]</scope>
    <source>
        <strain evidence="2">DSM 15362 / KCTC 12365 / LMG 23005 / KMM 3901</strain>
    </source>
</reference>
<dbReference type="EMBL" id="HG315671">
    <property type="protein sequence ID" value="CDF78211.1"/>
    <property type="molecule type" value="Genomic_DNA"/>
</dbReference>
<keyword evidence="2" id="KW-1185">Reference proteome</keyword>